<evidence type="ECO:0000256" key="1">
    <source>
        <dbReference type="SAM" id="MobiDB-lite"/>
    </source>
</evidence>
<reference evidence="2 3" key="1">
    <citation type="journal article" date="2024" name="J Genomics">
        <title>Draft genome sequencing and assembly of Favolaschia claudopus CIRM-BRFM 2984 isolated from oak limbs.</title>
        <authorList>
            <person name="Navarro D."/>
            <person name="Drula E."/>
            <person name="Chaduli D."/>
            <person name="Cazenave R."/>
            <person name="Ahrendt S."/>
            <person name="Wang J."/>
            <person name="Lipzen A."/>
            <person name="Daum C."/>
            <person name="Barry K."/>
            <person name="Grigoriev I.V."/>
            <person name="Favel A."/>
            <person name="Rosso M.N."/>
            <person name="Martin F."/>
        </authorList>
    </citation>
    <scope>NUCLEOTIDE SEQUENCE [LARGE SCALE GENOMIC DNA]</scope>
    <source>
        <strain evidence="2 3">CIRM-BRFM 2984</strain>
    </source>
</reference>
<proteinExistence type="predicted"/>
<feature type="compositionally biased region" description="Acidic residues" evidence="1">
    <location>
        <begin position="493"/>
        <end position="525"/>
    </location>
</feature>
<evidence type="ECO:0000313" key="2">
    <source>
        <dbReference type="EMBL" id="KAK7052258.1"/>
    </source>
</evidence>
<evidence type="ECO:0008006" key="4">
    <source>
        <dbReference type="Google" id="ProtNLM"/>
    </source>
</evidence>
<organism evidence="2 3">
    <name type="scientific">Favolaschia claudopus</name>
    <dbReference type="NCBI Taxonomy" id="2862362"/>
    <lineage>
        <taxon>Eukaryota</taxon>
        <taxon>Fungi</taxon>
        <taxon>Dikarya</taxon>
        <taxon>Basidiomycota</taxon>
        <taxon>Agaricomycotina</taxon>
        <taxon>Agaricomycetes</taxon>
        <taxon>Agaricomycetidae</taxon>
        <taxon>Agaricales</taxon>
        <taxon>Marasmiineae</taxon>
        <taxon>Mycenaceae</taxon>
        <taxon>Favolaschia</taxon>
    </lineage>
</organism>
<protein>
    <recommendedName>
        <fullName evidence="4">F-box domain-containing protein</fullName>
    </recommendedName>
</protein>
<accession>A0AAW0DKR1</accession>
<comment type="caution">
    <text evidence="2">The sequence shown here is derived from an EMBL/GenBank/DDBJ whole genome shotgun (WGS) entry which is preliminary data.</text>
</comment>
<dbReference type="Proteomes" id="UP001362999">
    <property type="component" value="Unassembled WGS sequence"/>
</dbReference>
<name>A0AAW0DKR1_9AGAR</name>
<sequence length="598" mass="65868">MADLPAELWTQIFDLAADEDVIFHPALPTTMAESVWFKNFFGDWTLRSPQDAIELVQRRSYATKKSIVLTCKRWRDIGAELLFRCLFFTSATRLSALCALLDSTPVSSSSTASHSLGWWTRRIHLTRFNINNTNSNVIDALTTLIRHCPNLEIFILDSFISLDAFSAIADTLTTYNRKSLRTIHFKLPHAALRKAILALEGLPHIFAAQLEFTDDDDASTDDLDSSTSDAGDLDSIAATPHLGSTSSLPLTLPSLHQLHLHGHTHAFLAQATHWSLPALRHLAINCGTHRTLLPDVPAFLVAHNHGTGLRFLDLYSIPAMPVQSILSVCPGLRGLAFNADWRLGLEGDDDTTPPLTHDHITHIGLHGLAYAFGVGLAAAHAEGDPLPALLVGRANDLVVNAVCDKARFPKLERVRVVSGGVLRELERAGGPEGADVVDDRGRGYEYRGGVMGGAAGSGMERWERWWEACSRVGVRLEDCTGGLLGVLPGEGEMGSDEDDDDENDDGSEEEYEEEEYDEEEYEEGDTTNREWKISIPPMEDDEAQPGGGHLTELRKLLEECRAMAEGREVEGGYLHESEETRMMFPEIRVVDVDAGEDV</sequence>
<feature type="region of interest" description="Disordered" evidence="1">
    <location>
        <begin position="485"/>
        <end position="552"/>
    </location>
</feature>
<dbReference type="EMBL" id="JAWWNJ010000007">
    <property type="protein sequence ID" value="KAK7052258.1"/>
    <property type="molecule type" value="Genomic_DNA"/>
</dbReference>
<dbReference type="AlphaFoldDB" id="A0AAW0DKR1"/>
<keyword evidence="3" id="KW-1185">Reference proteome</keyword>
<dbReference type="SUPFAM" id="SSF52047">
    <property type="entry name" value="RNI-like"/>
    <property type="match status" value="1"/>
</dbReference>
<evidence type="ECO:0000313" key="3">
    <source>
        <dbReference type="Proteomes" id="UP001362999"/>
    </source>
</evidence>
<gene>
    <name evidence="2" type="ORF">R3P38DRAFT_3594848</name>
</gene>